<dbReference type="GO" id="GO:0015645">
    <property type="term" value="F:fatty acid ligase activity"/>
    <property type="evidence" value="ECO:0007669"/>
    <property type="project" value="TreeGrafter"/>
</dbReference>
<feature type="domain" description="AMP-binding enzyme C-terminal" evidence="7">
    <location>
        <begin position="473"/>
        <end position="551"/>
    </location>
</feature>
<accession>J7L5P2</accession>
<dbReference type="GO" id="GO:0004321">
    <property type="term" value="F:fatty-acyl-CoA synthase activity"/>
    <property type="evidence" value="ECO:0007669"/>
    <property type="project" value="TreeGrafter"/>
</dbReference>
<dbReference type="GO" id="GO:0016405">
    <property type="term" value="F:CoA-ligase activity"/>
    <property type="evidence" value="ECO:0007669"/>
    <property type="project" value="UniProtKB-ARBA"/>
</dbReference>
<evidence type="ECO:0000259" key="6">
    <source>
        <dbReference type="Pfam" id="PF00501"/>
    </source>
</evidence>
<dbReference type="Pfam" id="PF13193">
    <property type="entry name" value="AMP-binding_C"/>
    <property type="match status" value="1"/>
</dbReference>
<dbReference type="Gene3D" id="3.30.300.30">
    <property type="match status" value="1"/>
</dbReference>
<feature type="compositionally biased region" description="Low complexity" evidence="5">
    <location>
        <begin position="155"/>
        <end position="172"/>
    </location>
</feature>
<dbReference type="Proteomes" id="UP000003779">
    <property type="component" value="Chromosome"/>
</dbReference>
<dbReference type="InterPro" id="IPR000873">
    <property type="entry name" value="AMP-dep_synth/lig_dom"/>
</dbReference>
<dbReference type="HOGENOM" id="CLU_000022_59_10_11"/>
<dbReference type="InterPro" id="IPR045851">
    <property type="entry name" value="AMP-bd_C_sf"/>
</dbReference>
<comment type="similarity">
    <text evidence="1">Belongs to the ATP-dependent AMP-binding enzyme family.</text>
</comment>
<keyword evidence="3" id="KW-0547">Nucleotide-binding</keyword>
<dbReference type="EMBL" id="CP003788">
    <property type="protein sequence ID" value="AFR08968.1"/>
    <property type="molecule type" value="Genomic_DNA"/>
</dbReference>
<reference evidence="9" key="2">
    <citation type="submission" date="2012-08" db="EMBL/GenBank/DDBJ databases">
        <title>Whole-genome sequence of Nocardiopsis alba strain ATCC BAA-2165 associated with honeybees.</title>
        <authorList>
            <person name="Qiao J."/>
            <person name="Chen L."/>
            <person name="Li Y."/>
            <person name="Wang J."/>
            <person name="Zhang W."/>
            <person name="Chen S."/>
        </authorList>
    </citation>
    <scope>NUCLEOTIDE SEQUENCE [LARGE SCALE GENOMIC DNA]</scope>
    <source>
        <strain evidence="9">ATCC BAA-2165 / BE74</strain>
    </source>
</reference>
<dbReference type="GO" id="GO:0006637">
    <property type="term" value="P:acyl-CoA metabolic process"/>
    <property type="evidence" value="ECO:0007669"/>
    <property type="project" value="TreeGrafter"/>
</dbReference>
<proteinExistence type="inferred from homology"/>
<feature type="region of interest" description="Disordered" evidence="5">
    <location>
        <begin position="1"/>
        <end position="21"/>
    </location>
</feature>
<evidence type="ECO:0000256" key="4">
    <source>
        <dbReference type="ARBA" id="ARBA00022840"/>
    </source>
</evidence>
<dbReference type="AlphaFoldDB" id="J7L5P2"/>
<feature type="region of interest" description="Disordered" evidence="5">
    <location>
        <begin position="152"/>
        <end position="172"/>
    </location>
</feature>
<evidence type="ECO:0000259" key="7">
    <source>
        <dbReference type="Pfam" id="PF13193"/>
    </source>
</evidence>
<feature type="domain" description="AMP-dependent synthetase/ligase" evidence="6">
    <location>
        <begin position="50"/>
        <end position="409"/>
    </location>
</feature>
<dbReference type="PANTHER" id="PTHR43605">
    <property type="entry name" value="ACYL-COENZYME A SYNTHETASE"/>
    <property type="match status" value="1"/>
</dbReference>
<gene>
    <name evidence="8" type="ordered locus">B005_4639</name>
</gene>
<dbReference type="eggNOG" id="COG0365">
    <property type="taxonomic scope" value="Bacteria"/>
</dbReference>
<dbReference type="PATRIC" id="fig|1205910.3.peg.4378"/>
<dbReference type="InterPro" id="IPR025110">
    <property type="entry name" value="AMP-bd_C"/>
</dbReference>
<evidence type="ECO:0000313" key="9">
    <source>
        <dbReference type="Proteomes" id="UP000003779"/>
    </source>
</evidence>
<dbReference type="Gene3D" id="3.40.50.12780">
    <property type="entry name" value="N-terminal domain of ligase-like"/>
    <property type="match status" value="1"/>
</dbReference>
<name>J7L5P2_NOCAA</name>
<organism evidence="8 9">
    <name type="scientific">Nocardiopsis alba (strain ATCC BAA-2165 / BE74)</name>
    <dbReference type="NCBI Taxonomy" id="1205910"/>
    <lineage>
        <taxon>Bacteria</taxon>
        <taxon>Bacillati</taxon>
        <taxon>Actinomycetota</taxon>
        <taxon>Actinomycetes</taxon>
        <taxon>Streptosporangiales</taxon>
        <taxon>Nocardiopsidaceae</taxon>
        <taxon>Nocardiopsis</taxon>
    </lineage>
</organism>
<dbReference type="InterPro" id="IPR042099">
    <property type="entry name" value="ANL_N_sf"/>
</dbReference>
<dbReference type="GO" id="GO:0005524">
    <property type="term" value="F:ATP binding"/>
    <property type="evidence" value="ECO:0007669"/>
    <property type="project" value="UniProtKB-KW"/>
</dbReference>
<dbReference type="InterPro" id="IPR051087">
    <property type="entry name" value="Mitochondrial_ACSM"/>
</dbReference>
<dbReference type="Pfam" id="PF00501">
    <property type="entry name" value="AMP-binding"/>
    <property type="match status" value="1"/>
</dbReference>
<evidence type="ECO:0000256" key="3">
    <source>
        <dbReference type="ARBA" id="ARBA00022741"/>
    </source>
</evidence>
<keyword evidence="4" id="KW-0067">ATP-binding</keyword>
<evidence type="ECO:0000313" key="8">
    <source>
        <dbReference type="EMBL" id="AFR08968.1"/>
    </source>
</evidence>
<evidence type="ECO:0000256" key="5">
    <source>
        <dbReference type="SAM" id="MobiDB-lite"/>
    </source>
</evidence>
<keyword evidence="2" id="KW-0436">Ligase</keyword>
<evidence type="ECO:0000256" key="2">
    <source>
        <dbReference type="ARBA" id="ARBA00022598"/>
    </source>
</evidence>
<dbReference type="STRING" id="1205910.B005_4639"/>
<reference evidence="8 9" key="1">
    <citation type="journal article" date="2012" name="J. Bacteriol.">
        <title>Whole-Genome Sequence of Nocardiopsis alba Strain ATCC BAA-2165, Associated with Honeybees.</title>
        <authorList>
            <person name="Qiao J."/>
            <person name="Chen L."/>
            <person name="Li Y."/>
            <person name="Wang J."/>
            <person name="Zhang W."/>
            <person name="Chen S."/>
        </authorList>
    </citation>
    <scope>NUCLEOTIDE SEQUENCE [LARGE SCALE GENOMIC DNA]</scope>
    <source>
        <strain evidence="9">ATCC BAA-2165 / BE74</strain>
    </source>
</reference>
<dbReference type="SUPFAM" id="SSF56801">
    <property type="entry name" value="Acetyl-CoA synthetase-like"/>
    <property type="match status" value="1"/>
</dbReference>
<dbReference type="GO" id="GO:0006633">
    <property type="term" value="P:fatty acid biosynthetic process"/>
    <property type="evidence" value="ECO:0007669"/>
    <property type="project" value="TreeGrafter"/>
</dbReference>
<dbReference type="KEGG" id="nal:B005_4639"/>
<dbReference type="PANTHER" id="PTHR43605:SF10">
    <property type="entry name" value="ACYL-COA SYNTHETASE MEDIUM CHAIN FAMILY MEMBER 3"/>
    <property type="match status" value="1"/>
</dbReference>
<protein>
    <submittedName>
        <fullName evidence="8">AMP-binding enzyme family protein</fullName>
    </submittedName>
</protein>
<evidence type="ECO:0000256" key="1">
    <source>
        <dbReference type="ARBA" id="ARBA00006432"/>
    </source>
</evidence>
<sequence length="558" mass="60518">MWKAPPHDHHHRKRGTPPMSDPAQLLRDWIATYHTPTTSVAHLLCDRHDPHTTATTQIGPTLEPTTLTYGQLHQKSTTLAAGLHHLGIRPGDRIATLIPKGIDLTITALATWRLGATLVPLLTSLAPSAIHQRLTDSGTTLVIAQDDYRTKLDPGPHQTTPPTWHTATTGTHPLRDGDHTLHTLTTSDHTPPPTPPTTGDTTLALVYVSNLIGPPRGARVPVRALAAMHAYHHYGLGVTDDDTYWNTADPGTAYGLYHGLISPLLAGHTSLALQAGFFDPELTLDVLGMYQVTNFASDPTTYRTIRAATKTLPPEIIVQRLASAGEPLAPDVIDWATDLFGIPIRDHYGQTELGWCAGIPNNPELPQADAPLPPGAIGPALPGWNIHVLDPIDDQPAPLGVYGRIAIDHTTSPLDWFEGYHGYDDTLDIRRTPDHTHHLTGDTGIMDRQGNLHFSTRDDGAIITRSYRIGPTEVETILTSHPAVDECGVYAIPDPIAGHLVGARVVLAPDHTGGPHLADELRDWVSTHLAPHAAPHTIDFVDELPRTASGKMRRARLP</sequence>